<dbReference type="Proteomes" id="UP000297736">
    <property type="component" value="Unassembled WGS sequence"/>
</dbReference>
<dbReference type="Gene3D" id="3.30.1330.60">
    <property type="entry name" value="OmpA-like domain"/>
    <property type="match status" value="1"/>
</dbReference>
<accession>A0A2H1KUC2</accession>
<evidence type="ECO:0000313" key="8">
    <source>
        <dbReference type="EMBL" id="SMY03259.1"/>
    </source>
</evidence>
<feature type="chain" id="PRO_5044065875" evidence="6">
    <location>
        <begin position="21"/>
        <end position="200"/>
    </location>
</feature>
<evidence type="ECO:0000256" key="1">
    <source>
        <dbReference type="ARBA" id="ARBA00004442"/>
    </source>
</evidence>
<dbReference type="PROSITE" id="PS51123">
    <property type="entry name" value="OMPA_2"/>
    <property type="match status" value="1"/>
</dbReference>
<evidence type="ECO:0000256" key="2">
    <source>
        <dbReference type="ARBA" id="ARBA00023136"/>
    </source>
</evidence>
<dbReference type="SUPFAM" id="SSF103088">
    <property type="entry name" value="OmpA-like"/>
    <property type="match status" value="1"/>
</dbReference>
<protein>
    <submittedName>
        <fullName evidence="9">OmpA family protein</fullName>
    </submittedName>
    <submittedName>
        <fullName evidence="8">Outer membrane protein OmpA</fullName>
    </submittedName>
</protein>
<dbReference type="EMBL" id="FXYZ01000045">
    <property type="protein sequence ID" value="SMY03259.1"/>
    <property type="molecule type" value="Genomic_DNA"/>
</dbReference>
<evidence type="ECO:0000313" key="10">
    <source>
        <dbReference type="Proteomes" id="UP000234327"/>
    </source>
</evidence>
<dbReference type="InterPro" id="IPR006664">
    <property type="entry name" value="OMP_bac"/>
</dbReference>
<comment type="subcellular location">
    <subcellularLocation>
        <location evidence="1">Cell outer membrane</location>
    </subcellularLocation>
</comment>
<feature type="region of interest" description="Disordered" evidence="5">
    <location>
        <begin position="161"/>
        <end position="200"/>
    </location>
</feature>
<sequence length="200" mass="21363">MKHAAAGPVAVLLAAGLVVAGPTASAFADPVTPQDIADRGTPTPDDFTDPDQSRIDESIVELEPGIHDLEKGIEDVETTKVSGGDTVVTLDTDILFDFDSAELSEAAKKKIKELVKDLPTDSEIIVGGHTDSKGEDDYNKKLSEDRAKAVADVLTSENSDLDVAAKGFGESEPVESNEKNGKDDPEGRAKNRRVEIRYED</sequence>
<evidence type="ECO:0000256" key="6">
    <source>
        <dbReference type="SAM" id="SignalP"/>
    </source>
</evidence>
<evidence type="ECO:0000313" key="11">
    <source>
        <dbReference type="Proteomes" id="UP000297736"/>
    </source>
</evidence>
<dbReference type="EMBL" id="RHFF01000046">
    <property type="protein sequence ID" value="TGD36307.1"/>
    <property type="molecule type" value="Genomic_DNA"/>
</dbReference>
<feature type="compositionally biased region" description="Basic and acidic residues" evidence="5">
    <location>
        <begin position="176"/>
        <end position="200"/>
    </location>
</feature>
<dbReference type="InterPro" id="IPR050330">
    <property type="entry name" value="Bact_OuterMem_StrucFunc"/>
</dbReference>
<reference evidence="8 10" key="1">
    <citation type="submission" date="2017-03" db="EMBL/GenBank/DDBJ databases">
        <authorList>
            <person name="Afonso C.L."/>
            <person name="Miller P.J."/>
            <person name="Scott M.A."/>
            <person name="Spackman E."/>
            <person name="Goraichik I."/>
            <person name="Dimitrov K.M."/>
            <person name="Suarez D.L."/>
            <person name="Swayne D.E."/>
        </authorList>
    </citation>
    <scope>NUCLEOTIDE SEQUENCE [LARGE SCALE GENOMIC DNA]</scope>
    <source>
        <strain evidence="8">6</strain>
        <strain evidence="10">6(3)</strain>
    </source>
</reference>
<organism evidence="8 10">
    <name type="scientific">Brevibacterium aurantiacum</name>
    <dbReference type="NCBI Taxonomy" id="273384"/>
    <lineage>
        <taxon>Bacteria</taxon>
        <taxon>Bacillati</taxon>
        <taxon>Actinomycetota</taxon>
        <taxon>Actinomycetes</taxon>
        <taxon>Micrococcales</taxon>
        <taxon>Brevibacteriaceae</taxon>
        <taxon>Brevibacterium</taxon>
    </lineage>
</organism>
<dbReference type="PANTHER" id="PTHR30329:SF21">
    <property type="entry name" value="LIPOPROTEIN YIAD-RELATED"/>
    <property type="match status" value="1"/>
</dbReference>
<dbReference type="Pfam" id="PF00691">
    <property type="entry name" value="OmpA"/>
    <property type="match status" value="1"/>
</dbReference>
<evidence type="ECO:0000256" key="5">
    <source>
        <dbReference type="SAM" id="MobiDB-lite"/>
    </source>
</evidence>
<dbReference type="InterPro" id="IPR006665">
    <property type="entry name" value="OmpA-like"/>
</dbReference>
<dbReference type="CDD" id="cd07185">
    <property type="entry name" value="OmpA_C-like"/>
    <property type="match status" value="1"/>
</dbReference>
<dbReference type="InterPro" id="IPR036737">
    <property type="entry name" value="OmpA-like_sf"/>
</dbReference>
<evidence type="ECO:0000313" key="9">
    <source>
        <dbReference type="EMBL" id="TGD36307.1"/>
    </source>
</evidence>
<feature type="signal peptide" evidence="6">
    <location>
        <begin position="1"/>
        <end position="20"/>
    </location>
</feature>
<keyword evidence="6" id="KW-0732">Signal</keyword>
<keyword evidence="2 4" id="KW-0472">Membrane</keyword>
<keyword evidence="3" id="KW-0998">Cell outer membrane</keyword>
<feature type="domain" description="OmpA-like" evidence="7">
    <location>
        <begin position="83"/>
        <end position="200"/>
    </location>
</feature>
<reference evidence="9 11" key="2">
    <citation type="submission" date="2018-10" db="EMBL/GenBank/DDBJ databases">
        <title>Brevibacterium genomes from Austrain hard cheese rinds.</title>
        <authorList>
            <person name="Anast J.M."/>
            <person name="Dzieciol M."/>
            <person name="Schultz D.L."/>
            <person name="Mann E."/>
            <person name="Wagner M."/>
            <person name="Schmitz-Esser S."/>
        </authorList>
    </citation>
    <scope>NUCLEOTIDE SEQUENCE [LARGE SCALE GENOMIC DNA]</scope>
    <source>
        <strain evidence="9 11">L261</strain>
    </source>
</reference>
<evidence type="ECO:0000256" key="4">
    <source>
        <dbReference type="PROSITE-ProRule" id="PRU00473"/>
    </source>
</evidence>
<proteinExistence type="predicted"/>
<dbReference type="AlphaFoldDB" id="A0A2H1KUC2"/>
<dbReference type="GO" id="GO:0009279">
    <property type="term" value="C:cell outer membrane"/>
    <property type="evidence" value="ECO:0007669"/>
    <property type="project" value="UniProtKB-SubCell"/>
</dbReference>
<evidence type="ECO:0000256" key="3">
    <source>
        <dbReference type="ARBA" id="ARBA00023237"/>
    </source>
</evidence>
<gene>
    <name evidence="8" type="ORF">BAURA63_03753</name>
    <name evidence="9" type="ORF">EB834_20230</name>
</gene>
<dbReference type="PANTHER" id="PTHR30329">
    <property type="entry name" value="STATOR ELEMENT OF FLAGELLAR MOTOR COMPLEX"/>
    <property type="match status" value="1"/>
</dbReference>
<feature type="region of interest" description="Disordered" evidence="5">
    <location>
        <begin position="26"/>
        <end position="53"/>
    </location>
</feature>
<dbReference type="RefSeq" id="WP_101598897.1">
    <property type="nucleotide sequence ID" value="NZ_FXYZ01000045.1"/>
</dbReference>
<name>A0A2H1KUC2_BREAU</name>
<evidence type="ECO:0000259" key="7">
    <source>
        <dbReference type="PROSITE" id="PS51123"/>
    </source>
</evidence>
<dbReference type="PRINTS" id="PR01021">
    <property type="entry name" value="OMPADOMAIN"/>
</dbReference>
<dbReference type="Proteomes" id="UP000234327">
    <property type="component" value="Unassembled WGS sequence"/>
</dbReference>